<feature type="transmembrane region" description="Helical" evidence="1">
    <location>
        <begin position="304"/>
        <end position="322"/>
    </location>
</feature>
<feature type="transmembrane region" description="Helical" evidence="1">
    <location>
        <begin position="334"/>
        <end position="351"/>
    </location>
</feature>
<accession>A0A0F8IIY4</accession>
<feature type="transmembrane region" description="Helical" evidence="1">
    <location>
        <begin position="522"/>
        <end position="545"/>
    </location>
</feature>
<sequence length="721" mass="82913">MLMYIKNPLNFVEWNIKSFLLVLFSIHIAMLGVIGLDVINFEIPIIRQVIGFIYLTFVPGVLFLRLLRLKQISFLEKSMFTVALSLITLMLSGFFLNELGAVFIKRPISTIPLFCMIFLIVSILFIVCYIREKNDVHNPSFVTFNYSMLPSIIYLVIVLFSVIFGTYLVNYYHSNILLLFAILLIDSIIFLIFFEKLIPELMYPMIIFVLSISLLYHNSLISSTLYGFDIHQEYYASNLVMMSGVWDHDIPRNINAMLSIVVLAPIYSNICDLSLTYVFKIVYPFLFSFTPLGIYLIYKKQINNSKVAFFSVFYFMSVYPYYTEMLALARQEIAEIFLVLIVLVMISNYEAPKKKLLYTIFSVGLVISHYGLSYLFIFLSLIGYIFLVYSNKKSEIFNPRTIFLFIICAIGWHIYISSGSIFDTVLNLLENVYHSIAYEIFQTSTVSLATKSTPSLCGKLLRMVYFSSQFFILVGFVHSMFVYKNSKTKSGVKFSKEYMALSLACACSLIVFLVTSSTGMNIYRFFHISTIFLSLFCILGGLVVFKFADRAMQHIVPDSHNIIGLKFLSVFLALFLLLNIGFVQEITKDNPTSVSLSLDSMKEGGVNSSMLLYRYYIPIQDVHGSVWLSQNRNNTMNIYADETAVTFVLAGYGMMPDQKCLYDERNRCVNSYIYFRYPNIIYGVLSKRDSDMYGHENISELLPIINQKHIIYSNGYNAIYT</sequence>
<feature type="transmembrane region" description="Helical" evidence="1">
    <location>
        <begin position="498"/>
        <end position="516"/>
    </location>
</feature>
<feature type="transmembrane region" description="Helical" evidence="1">
    <location>
        <begin position="463"/>
        <end position="483"/>
    </location>
</feature>
<comment type="caution">
    <text evidence="3">The sequence shown here is derived from an EMBL/GenBank/DDBJ whole genome shotgun (WGS) entry which is preliminary data.</text>
</comment>
<feature type="transmembrane region" description="Helical" evidence="1">
    <location>
        <begin position="79"/>
        <end position="96"/>
    </location>
</feature>
<feature type="transmembrane region" description="Helical" evidence="1">
    <location>
        <begin position="402"/>
        <end position="422"/>
    </location>
</feature>
<evidence type="ECO:0000256" key="1">
    <source>
        <dbReference type="SAM" id="Phobius"/>
    </source>
</evidence>
<feature type="transmembrane region" description="Helical" evidence="1">
    <location>
        <begin position="151"/>
        <end position="170"/>
    </location>
</feature>
<feature type="transmembrane region" description="Helical" evidence="1">
    <location>
        <begin position="371"/>
        <end position="390"/>
    </location>
</feature>
<evidence type="ECO:0000313" key="3">
    <source>
        <dbReference type="EMBL" id="KKG89657.1"/>
    </source>
</evidence>
<feature type="transmembrane region" description="Helical" evidence="1">
    <location>
        <begin position="201"/>
        <end position="219"/>
    </location>
</feature>
<evidence type="ECO:0008006" key="6">
    <source>
        <dbReference type="Google" id="ProtNLM"/>
    </source>
</evidence>
<dbReference type="InterPro" id="IPR018701">
    <property type="entry name" value="DUF2206_membrane"/>
</dbReference>
<evidence type="ECO:0000313" key="5">
    <source>
        <dbReference type="Proteomes" id="UP000034817"/>
    </source>
</evidence>
<feature type="transmembrane region" description="Helical" evidence="1">
    <location>
        <begin position="277"/>
        <end position="298"/>
    </location>
</feature>
<dbReference type="PATRIC" id="fig|2209.72.peg.2122"/>
<protein>
    <recommendedName>
        <fullName evidence="6">DUF2206 domain-containing protein</fullName>
    </recommendedName>
</protein>
<feature type="transmembrane region" description="Helical" evidence="1">
    <location>
        <begin position="565"/>
        <end position="583"/>
    </location>
</feature>
<organism evidence="3 4">
    <name type="scientific">Methanosarcina mazei</name>
    <name type="common">Methanosarcina frisia</name>
    <dbReference type="NCBI Taxonomy" id="2209"/>
    <lineage>
        <taxon>Archaea</taxon>
        <taxon>Methanobacteriati</taxon>
        <taxon>Methanobacteriota</taxon>
        <taxon>Stenosarchaea group</taxon>
        <taxon>Methanomicrobia</taxon>
        <taxon>Methanosarcinales</taxon>
        <taxon>Methanosarcinaceae</taxon>
        <taxon>Methanosarcina</taxon>
    </lineage>
</organism>
<evidence type="ECO:0000313" key="4">
    <source>
        <dbReference type="Proteomes" id="UP000034657"/>
    </source>
</evidence>
<dbReference type="Proteomes" id="UP000034657">
    <property type="component" value="Unassembled WGS sequence"/>
</dbReference>
<keyword evidence="1" id="KW-0812">Transmembrane</keyword>
<evidence type="ECO:0000313" key="2">
    <source>
        <dbReference type="EMBL" id="KKG81082.1"/>
    </source>
</evidence>
<dbReference type="AlphaFoldDB" id="A0A0F8IIY4"/>
<feature type="transmembrane region" description="Helical" evidence="1">
    <location>
        <begin position="108"/>
        <end position="130"/>
    </location>
</feature>
<feature type="transmembrane region" description="Helical" evidence="1">
    <location>
        <begin position="20"/>
        <end position="39"/>
    </location>
</feature>
<feature type="transmembrane region" description="Helical" evidence="1">
    <location>
        <begin position="45"/>
        <end position="67"/>
    </location>
</feature>
<name>A0A0F8IIY4_METMZ</name>
<dbReference type="Proteomes" id="UP000034817">
    <property type="component" value="Unassembled WGS sequence"/>
</dbReference>
<proteinExistence type="predicted"/>
<feature type="transmembrane region" description="Helical" evidence="1">
    <location>
        <begin position="176"/>
        <end position="194"/>
    </location>
</feature>
<dbReference type="EMBL" id="JJPP01000050">
    <property type="protein sequence ID" value="KKG81082.1"/>
    <property type="molecule type" value="Genomic_DNA"/>
</dbReference>
<dbReference type="Pfam" id="PF09971">
    <property type="entry name" value="DUF2206"/>
    <property type="match status" value="1"/>
</dbReference>
<dbReference type="EMBL" id="JJPT01000114">
    <property type="protein sequence ID" value="KKG89657.1"/>
    <property type="molecule type" value="Genomic_DNA"/>
</dbReference>
<keyword evidence="1" id="KW-0472">Membrane</keyword>
<keyword evidence="1" id="KW-1133">Transmembrane helix</keyword>
<feature type="transmembrane region" description="Helical" evidence="1">
    <location>
        <begin position="250"/>
        <end position="270"/>
    </location>
</feature>
<reference evidence="4 5" key="1">
    <citation type="journal article" date="2015" name="ISME J.">
        <title>Genomic and phenotypic differentiation among Methanosarcina mazei populations from Columbia River sediment.</title>
        <authorList>
            <person name="Youngblut N.D."/>
            <person name="Wirth J.S."/>
            <person name="Henriksen J.R."/>
            <person name="Smith M."/>
            <person name="Simon H."/>
            <person name="Metcalf W.W."/>
            <person name="Whitaker R.J."/>
        </authorList>
    </citation>
    <scope>NUCLEOTIDE SEQUENCE [LARGE SCALE GENOMIC DNA]</scope>
    <source>
        <strain evidence="2 5">3.H.A.2.4</strain>
        <strain evidence="3 4">3.H.M.1A.1</strain>
    </source>
</reference>
<gene>
    <name evidence="2" type="ORF">DU55_09870</name>
    <name evidence="3" type="ORF">DU69_07580</name>
</gene>